<name>A0A7C9N352_9LACO</name>
<evidence type="ECO:0000313" key="1">
    <source>
        <dbReference type="EMBL" id="MYV05469.1"/>
    </source>
</evidence>
<dbReference type="Proteomes" id="UP000480570">
    <property type="component" value="Unassembled WGS sequence"/>
</dbReference>
<sequence length="128" mass="14048">MNYYIASSFANIPLVREIAARLDQSGCQNVYDWTVNEANTVEALQKIGIHEKTAVMSCDVFIMIYPAGKGANTELGLALAADRKIYIYATNHDIWNVAKTSTFYQLPEVTIVSGSIAKLTALVLDTAK</sequence>
<comment type="caution">
    <text evidence="1">The sequence shown here is derived from an EMBL/GenBank/DDBJ whole genome shotgun (WGS) entry which is preliminary data.</text>
</comment>
<dbReference type="EMBL" id="WEZT01000008">
    <property type="protein sequence ID" value="MYV05469.1"/>
    <property type="molecule type" value="Genomic_DNA"/>
</dbReference>
<dbReference type="SUPFAM" id="SSF52309">
    <property type="entry name" value="N-(deoxy)ribosyltransferase-like"/>
    <property type="match status" value="1"/>
</dbReference>
<reference evidence="1 2" key="1">
    <citation type="journal article" date="2019" name="Appl. Environ. Microbiol.">
        <title>Genetic determinants of hydroxycinnamic acid metabolism in heterofermentative lactobacilli.</title>
        <authorList>
            <person name="Gaur G."/>
            <person name="Oh J.H."/>
            <person name="Filannino P."/>
            <person name="Gobbetti M."/>
            <person name="van Pijkeren J.P."/>
            <person name="Ganzle M.G."/>
        </authorList>
    </citation>
    <scope>NUCLEOTIDE SEQUENCE [LARGE SCALE GENOMIC DNA]</scope>
    <source>
        <strain evidence="1 2">FUA3583</strain>
    </source>
</reference>
<gene>
    <name evidence="1" type="ORF">GB992_06300</name>
</gene>
<organism evidence="1 2">
    <name type="scientific">Furfurilactobacillus rossiae</name>
    <dbReference type="NCBI Taxonomy" id="231049"/>
    <lineage>
        <taxon>Bacteria</taxon>
        <taxon>Bacillati</taxon>
        <taxon>Bacillota</taxon>
        <taxon>Bacilli</taxon>
        <taxon>Lactobacillales</taxon>
        <taxon>Lactobacillaceae</taxon>
        <taxon>Furfurilactobacillus</taxon>
    </lineage>
</organism>
<accession>A0A7C9N352</accession>
<dbReference type="AlphaFoldDB" id="A0A7C9N352"/>
<protein>
    <submittedName>
        <fullName evidence="1">Group-specific protein</fullName>
    </submittedName>
</protein>
<evidence type="ECO:0000313" key="2">
    <source>
        <dbReference type="Proteomes" id="UP000480570"/>
    </source>
</evidence>
<proteinExistence type="predicted"/>